<evidence type="ECO:0000313" key="2">
    <source>
        <dbReference type="Proteomes" id="UP000542111"/>
    </source>
</evidence>
<dbReference type="RefSeq" id="WP_169898300.1">
    <property type="nucleotide sequence ID" value="NZ_JAAQYP010000034.1"/>
</dbReference>
<accession>A0A7Y1QP27</accession>
<dbReference type="EMBL" id="JAAQYP010000034">
    <property type="protein sequence ID" value="NNA97383.1"/>
    <property type="molecule type" value="Genomic_DNA"/>
</dbReference>
<protein>
    <recommendedName>
        <fullName evidence="3">DUF2971 domain-containing protein</fullName>
    </recommendedName>
</protein>
<sequence>MPYIVNSSVSLNTKIFRYMDLSKFLSLIYQKYLFFARASSFEDRLEGMPTDLDSWLGSGVAEMLDIVVNNVLPGLSPNSSAEDRAKREAEHDAAQERFKNRTINTVFGPLRVGDYPDHSSIFESVSHWVDISCWHMDVGAESMAMWKIYGSGSAAVCIESTVGDVIAAMDIPQDIQLIADKVSYLNFESDYVGIDNPLSVFFHKSRWYEFEKELRFVVHQTTSSDPRNARVEYGTNIAIKPESLIKRVMVSPASSAWFLELVGMITKEAGLKVEVAKSKISLR</sequence>
<comment type="caution">
    <text evidence="1">The sequence shown here is derived from an EMBL/GenBank/DDBJ whole genome shotgun (WGS) entry which is preliminary data.</text>
</comment>
<evidence type="ECO:0000313" key="1">
    <source>
        <dbReference type="EMBL" id="NNA97383.1"/>
    </source>
</evidence>
<name>A0A7Y1QP27_9PSED</name>
<dbReference type="Proteomes" id="UP000542111">
    <property type="component" value="Unassembled WGS sequence"/>
</dbReference>
<proteinExistence type="predicted"/>
<evidence type="ECO:0008006" key="3">
    <source>
        <dbReference type="Google" id="ProtNLM"/>
    </source>
</evidence>
<reference evidence="1 2" key="1">
    <citation type="journal article" date="2020" name="Front. Microbiol.">
        <title>Genetic Organization of the aprX-lipA2 Operon Affects the Proteolytic Potential of Pseudomonas Species in Milk.</title>
        <authorList>
            <person name="Maier C."/>
            <person name="Huptas C."/>
            <person name="von Neubeck M."/>
            <person name="Scherer S."/>
            <person name="Wenning M."/>
            <person name="Lucking G."/>
        </authorList>
    </citation>
    <scope>NUCLEOTIDE SEQUENCE [LARGE SCALE GENOMIC DNA]</scope>
    <source>
        <strain evidence="1 2">G4779</strain>
    </source>
</reference>
<organism evidence="1 2">
    <name type="scientific">Pseudomonas gessardii</name>
    <dbReference type="NCBI Taxonomy" id="78544"/>
    <lineage>
        <taxon>Bacteria</taxon>
        <taxon>Pseudomonadati</taxon>
        <taxon>Pseudomonadota</taxon>
        <taxon>Gammaproteobacteria</taxon>
        <taxon>Pseudomonadales</taxon>
        <taxon>Pseudomonadaceae</taxon>
        <taxon>Pseudomonas</taxon>
    </lineage>
</organism>
<gene>
    <name evidence="1" type="ORF">HBO33_19635</name>
</gene>
<dbReference type="AlphaFoldDB" id="A0A7Y1QP27"/>